<dbReference type="eggNOG" id="COG1490">
    <property type="taxonomic scope" value="Bacteria"/>
</dbReference>
<dbReference type="GO" id="GO:0005737">
    <property type="term" value="C:cytoplasm"/>
    <property type="evidence" value="ECO:0007669"/>
    <property type="project" value="UniProtKB-SubCell"/>
</dbReference>
<gene>
    <name evidence="5" type="primary">dtd</name>
    <name evidence="6" type="ORF">IV53_GL000731</name>
</gene>
<dbReference type="GO" id="GO:0106026">
    <property type="term" value="F:Gly-tRNA(Ala) deacylase activity"/>
    <property type="evidence" value="ECO:0007669"/>
    <property type="project" value="UniProtKB-UniRule"/>
</dbReference>
<dbReference type="FunFam" id="3.50.80.10:FF:000001">
    <property type="entry name" value="D-aminoacyl-tRNA deacylase"/>
    <property type="match status" value="1"/>
</dbReference>
<keyword evidence="2 5" id="KW-0963">Cytoplasm</keyword>
<dbReference type="OrthoDB" id="9801395at2"/>
<feature type="short sequence motif" description="Gly-cisPro motif, important for rejection of L-amino acids" evidence="5">
    <location>
        <begin position="137"/>
        <end position="138"/>
    </location>
</feature>
<comment type="domain">
    <text evidence="5">A Gly-cisPro motif from one monomer fits into the active site of the other monomer to allow specific chiral rejection of L-amino acids.</text>
</comment>
<evidence type="ECO:0000256" key="3">
    <source>
        <dbReference type="ARBA" id="ARBA00022555"/>
    </source>
</evidence>
<dbReference type="Gene3D" id="3.50.80.10">
    <property type="entry name" value="D-tyrosyl-tRNA(Tyr) deacylase"/>
    <property type="match status" value="1"/>
</dbReference>
<evidence type="ECO:0000256" key="2">
    <source>
        <dbReference type="ARBA" id="ARBA00022490"/>
    </source>
</evidence>
<evidence type="ECO:0000256" key="5">
    <source>
        <dbReference type="HAMAP-Rule" id="MF_00518"/>
    </source>
</evidence>
<dbReference type="GO" id="GO:0019478">
    <property type="term" value="P:D-amino acid catabolic process"/>
    <property type="evidence" value="ECO:0007669"/>
    <property type="project" value="UniProtKB-UniRule"/>
</dbReference>
<dbReference type="InterPro" id="IPR023509">
    <property type="entry name" value="DTD-like_sf"/>
</dbReference>
<evidence type="ECO:0000313" key="6">
    <source>
        <dbReference type="EMBL" id="KRN88763.1"/>
    </source>
</evidence>
<comment type="function">
    <text evidence="5">An aminoacyl-tRNA editing enzyme that deacylates mischarged D-aminoacyl-tRNAs. Also deacylates mischarged glycyl-tRNA(Ala), protecting cells against glycine mischarging by AlaRS. Acts via tRNA-based rather than protein-based catalysis; rejects L-amino acids rather than detecting D-amino acids in the active site. By recycling D-aminoacyl-tRNA to D-amino acids and free tRNA molecules, this enzyme counteracts the toxicity associated with the formation of D-aminoacyl-tRNA entities in vivo and helps enforce protein L-homochirality.</text>
</comment>
<dbReference type="EC" id="3.1.1.96" evidence="5"/>
<comment type="catalytic activity">
    <reaction evidence="5">
        <text>a D-aminoacyl-tRNA + H2O = a tRNA + a D-alpha-amino acid + H(+)</text>
        <dbReference type="Rhea" id="RHEA:13953"/>
        <dbReference type="Rhea" id="RHEA-COMP:10123"/>
        <dbReference type="Rhea" id="RHEA-COMP:10124"/>
        <dbReference type="ChEBI" id="CHEBI:15377"/>
        <dbReference type="ChEBI" id="CHEBI:15378"/>
        <dbReference type="ChEBI" id="CHEBI:59871"/>
        <dbReference type="ChEBI" id="CHEBI:78442"/>
        <dbReference type="ChEBI" id="CHEBI:79333"/>
        <dbReference type="EC" id="3.1.1.96"/>
    </reaction>
</comment>
<dbReference type="RefSeq" id="WP_027107172.1">
    <property type="nucleotide sequence ID" value="NZ_JQBZ01000025.1"/>
</dbReference>
<keyword evidence="7" id="KW-1185">Reference proteome</keyword>
<comment type="catalytic activity">
    <reaction evidence="5">
        <text>glycyl-tRNA(Ala) + H2O = tRNA(Ala) + glycine + H(+)</text>
        <dbReference type="Rhea" id="RHEA:53744"/>
        <dbReference type="Rhea" id="RHEA-COMP:9657"/>
        <dbReference type="Rhea" id="RHEA-COMP:13640"/>
        <dbReference type="ChEBI" id="CHEBI:15377"/>
        <dbReference type="ChEBI" id="CHEBI:15378"/>
        <dbReference type="ChEBI" id="CHEBI:57305"/>
        <dbReference type="ChEBI" id="CHEBI:78442"/>
        <dbReference type="ChEBI" id="CHEBI:78522"/>
    </reaction>
</comment>
<organism evidence="6 7">
    <name type="scientific">Ligilactobacillus ceti DSM 22408</name>
    <dbReference type="NCBI Taxonomy" id="1122146"/>
    <lineage>
        <taxon>Bacteria</taxon>
        <taxon>Bacillati</taxon>
        <taxon>Bacillota</taxon>
        <taxon>Bacilli</taxon>
        <taxon>Lactobacillales</taxon>
        <taxon>Lactobacillaceae</taxon>
        <taxon>Ligilactobacillus</taxon>
    </lineage>
</organism>
<comment type="caution">
    <text evidence="6">The sequence shown here is derived from an EMBL/GenBank/DDBJ whole genome shotgun (WGS) entry which is preliminary data.</text>
</comment>
<proteinExistence type="inferred from homology"/>
<protein>
    <recommendedName>
        <fullName evidence="5">D-aminoacyl-tRNA deacylase</fullName>
        <shortName evidence="5">DTD</shortName>
        <ecNumber evidence="5">3.1.1.96</ecNumber>
    </recommendedName>
    <alternativeName>
        <fullName evidence="5">Gly-tRNA(Ala) deacylase</fullName>
        <ecNumber evidence="5">3.1.1.-</ecNumber>
    </alternativeName>
</protein>
<keyword evidence="4 5" id="KW-0694">RNA-binding</keyword>
<dbReference type="SUPFAM" id="SSF69500">
    <property type="entry name" value="DTD-like"/>
    <property type="match status" value="1"/>
</dbReference>
<dbReference type="InterPro" id="IPR003732">
    <property type="entry name" value="Daa-tRNA_deacyls_DTD"/>
</dbReference>
<dbReference type="GO" id="GO:0000049">
    <property type="term" value="F:tRNA binding"/>
    <property type="evidence" value="ECO:0007669"/>
    <property type="project" value="UniProtKB-UniRule"/>
</dbReference>
<keyword evidence="5" id="KW-0378">Hydrolase</keyword>
<comment type="similarity">
    <text evidence="1 5">Belongs to the DTD family.</text>
</comment>
<dbReference type="HAMAP" id="MF_00518">
    <property type="entry name" value="Deacylase_Dtd"/>
    <property type="match status" value="1"/>
</dbReference>
<dbReference type="AlphaFoldDB" id="A0A0R2KHL5"/>
<dbReference type="Pfam" id="PF02580">
    <property type="entry name" value="Tyr_Deacylase"/>
    <property type="match status" value="1"/>
</dbReference>
<evidence type="ECO:0000256" key="4">
    <source>
        <dbReference type="ARBA" id="ARBA00022884"/>
    </source>
</evidence>
<accession>A0A0R2KHL5</accession>
<sequence>MRVVLQKVKQASVTIEEKVVGEIQKGYLLLVGFTEGDTSEDIDYLVRKISGLRVFEDQAGKMNLSLAQVEGEILSISQFTLYADTRKGNRPSFVKAQNPAQATLNYDEFNQKLAAQGFTVETGEFGAHMEVALVNDGPVTIVFDTNDK</sequence>
<evidence type="ECO:0000256" key="1">
    <source>
        <dbReference type="ARBA" id="ARBA00009673"/>
    </source>
</evidence>
<dbReference type="EC" id="3.1.1.-" evidence="5"/>
<dbReference type="PANTHER" id="PTHR10472:SF5">
    <property type="entry name" value="D-AMINOACYL-TRNA DEACYLASE 1"/>
    <property type="match status" value="1"/>
</dbReference>
<dbReference type="STRING" id="1122146.IV53_GL000731"/>
<dbReference type="EMBL" id="JQBZ01000025">
    <property type="protein sequence ID" value="KRN88763.1"/>
    <property type="molecule type" value="Genomic_DNA"/>
</dbReference>
<name>A0A0R2KHL5_9LACO</name>
<comment type="subunit">
    <text evidence="5">Homodimer.</text>
</comment>
<keyword evidence="3 5" id="KW-0820">tRNA-binding</keyword>
<dbReference type="NCBIfam" id="TIGR00256">
    <property type="entry name" value="D-aminoacyl-tRNA deacylase"/>
    <property type="match status" value="1"/>
</dbReference>
<reference evidence="6 7" key="1">
    <citation type="journal article" date="2015" name="Genome Announc.">
        <title>Expanding the biotechnology potential of lactobacilli through comparative genomics of 213 strains and associated genera.</title>
        <authorList>
            <person name="Sun Z."/>
            <person name="Harris H.M."/>
            <person name="McCann A."/>
            <person name="Guo C."/>
            <person name="Argimon S."/>
            <person name="Zhang W."/>
            <person name="Yang X."/>
            <person name="Jeffery I.B."/>
            <person name="Cooney J.C."/>
            <person name="Kagawa T.F."/>
            <person name="Liu W."/>
            <person name="Song Y."/>
            <person name="Salvetti E."/>
            <person name="Wrobel A."/>
            <person name="Rasinkangas P."/>
            <person name="Parkhill J."/>
            <person name="Rea M.C."/>
            <person name="O'Sullivan O."/>
            <person name="Ritari J."/>
            <person name="Douillard F.P."/>
            <person name="Paul Ross R."/>
            <person name="Yang R."/>
            <person name="Briner A.E."/>
            <person name="Felis G.E."/>
            <person name="de Vos W.M."/>
            <person name="Barrangou R."/>
            <person name="Klaenhammer T.R."/>
            <person name="Caufield P.W."/>
            <person name="Cui Y."/>
            <person name="Zhang H."/>
            <person name="O'Toole P.W."/>
        </authorList>
    </citation>
    <scope>NUCLEOTIDE SEQUENCE [LARGE SCALE GENOMIC DNA]</scope>
    <source>
        <strain evidence="6 7">DSM 22408</strain>
    </source>
</reference>
<dbReference type="GO" id="GO:0043908">
    <property type="term" value="F:Ser(Gly)-tRNA(Ala) hydrolase activity"/>
    <property type="evidence" value="ECO:0007669"/>
    <property type="project" value="UniProtKB-UniRule"/>
</dbReference>
<dbReference type="CDD" id="cd00563">
    <property type="entry name" value="Dtyr_deacylase"/>
    <property type="match status" value="1"/>
</dbReference>
<dbReference type="PANTHER" id="PTHR10472">
    <property type="entry name" value="D-TYROSYL-TRNA TYR DEACYLASE"/>
    <property type="match status" value="1"/>
</dbReference>
<dbReference type="PATRIC" id="fig|1122146.4.peg.761"/>
<dbReference type="Proteomes" id="UP000051500">
    <property type="component" value="Unassembled WGS sequence"/>
</dbReference>
<comment type="subcellular location">
    <subcellularLocation>
        <location evidence="5">Cytoplasm</location>
    </subcellularLocation>
</comment>
<evidence type="ECO:0000313" key="7">
    <source>
        <dbReference type="Proteomes" id="UP000051500"/>
    </source>
</evidence>
<dbReference type="GO" id="GO:0051500">
    <property type="term" value="F:D-tyrosyl-tRNA(Tyr) deacylase activity"/>
    <property type="evidence" value="ECO:0007669"/>
    <property type="project" value="TreeGrafter"/>
</dbReference>